<proteinExistence type="predicted"/>
<comment type="caution">
    <text evidence="2">The sequence shown here is derived from an EMBL/GenBank/DDBJ whole genome shotgun (WGS) entry which is preliminary data.</text>
</comment>
<dbReference type="AlphaFoldDB" id="A0A4C1ZJ57"/>
<name>A0A4C1ZJ57_EUMVA</name>
<gene>
    <name evidence="2" type="ORF">EVAR_69085_1</name>
</gene>
<sequence length="272" mass="30250">MDVEGCTGAVYGPCCPAAAPLLRWRLTELPLVRYQTVGTTHGQSSPPIFLRKGANFGNFRRLHDIKDDLVNRFPVLSVHRMSRRDGLPLDGTRILEDCRVQKIFSALMRMRPPGIESRPHSKGGPGQCHRCQNTHAAVNCHADPAVSNVWSHIGPKSARSLFGGETLLCKLWPASHGYRDALVPNHARSSLVSSPPAPPCRTSRDLENFRPLTTVQRQLLPLRPAPVLSTNPGMNQPRGRTGTIEEPARRAPRRRLRDRVRGSFSFGDDIQR</sequence>
<evidence type="ECO:0000313" key="2">
    <source>
        <dbReference type="EMBL" id="GBP86565.1"/>
    </source>
</evidence>
<dbReference type="OrthoDB" id="8016075at2759"/>
<evidence type="ECO:0000313" key="3">
    <source>
        <dbReference type="Proteomes" id="UP000299102"/>
    </source>
</evidence>
<feature type="region of interest" description="Disordered" evidence="1">
    <location>
        <begin position="188"/>
        <end position="209"/>
    </location>
</feature>
<keyword evidence="3" id="KW-1185">Reference proteome</keyword>
<feature type="region of interest" description="Disordered" evidence="1">
    <location>
        <begin position="225"/>
        <end position="272"/>
    </location>
</feature>
<accession>A0A4C1ZJ57</accession>
<organism evidence="2 3">
    <name type="scientific">Eumeta variegata</name>
    <name type="common">Bagworm moth</name>
    <name type="synonym">Eumeta japonica</name>
    <dbReference type="NCBI Taxonomy" id="151549"/>
    <lineage>
        <taxon>Eukaryota</taxon>
        <taxon>Metazoa</taxon>
        <taxon>Ecdysozoa</taxon>
        <taxon>Arthropoda</taxon>
        <taxon>Hexapoda</taxon>
        <taxon>Insecta</taxon>
        <taxon>Pterygota</taxon>
        <taxon>Neoptera</taxon>
        <taxon>Endopterygota</taxon>
        <taxon>Lepidoptera</taxon>
        <taxon>Glossata</taxon>
        <taxon>Ditrysia</taxon>
        <taxon>Tineoidea</taxon>
        <taxon>Psychidae</taxon>
        <taxon>Oiketicinae</taxon>
        <taxon>Eumeta</taxon>
    </lineage>
</organism>
<dbReference type="Proteomes" id="UP000299102">
    <property type="component" value="Unassembled WGS sequence"/>
</dbReference>
<protein>
    <submittedName>
        <fullName evidence="2">Uncharacterized protein</fullName>
    </submittedName>
</protein>
<dbReference type="EMBL" id="BGZK01001801">
    <property type="protein sequence ID" value="GBP86565.1"/>
    <property type="molecule type" value="Genomic_DNA"/>
</dbReference>
<evidence type="ECO:0000256" key="1">
    <source>
        <dbReference type="SAM" id="MobiDB-lite"/>
    </source>
</evidence>
<reference evidence="2 3" key="1">
    <citation type="journal article" date="2019" name="Commun. Biol.">
        <title>The bagworm genome reveals a unique fibroin gene that provides high tensile strength.</title>
        <authorList>
            <person name="Kono N."/>
            <person name="Nakamura H."/>
            <person name="Ohtoshi R."/>
            <person name="Tomita M."/>
            <person name="Numata K."/>
            <person name="Arakawa K."/>
        </authorList>
    </citation>
    <scope>NUCLEOTIDE SEQUENCE [LARGE SCALE GENOMIC DNA]</scope>
</reference>